<organism evidence="2 3">
    <name type="scientific">Goodfellowiella coeruleoviolacea</name>
    <dbReference type="NCBI Taxonomy" id="334858"/>
    <lineage>
        <taxon>Bacteria</taxon>
        <taxon>Bacillati</taxon>
        <taxon>Actinomycetota</taxon>
        <taxon>Actinomycetes</taxon>
        <taxon>Pseudonocardiales</taxon>
        <taxon>Pseudonocardiaceae</taxon>
        <taxon>Goodfellowiella</taxon>
    </lineage>
</organism>
<dbReference type="AlphaFoldDB" id="A0AAE3KGR9"/>
<feature type="domain" description="DUF4440" evidence="1">
    <location>
        <begin position="15"/>
        <end position="121"/>
    </location>
</feature>
<evidence type="ECO:0000313" key="2">
    <source>
        <dbReference type="EMBL" id="MCP2166505.1"/>
    </source>
</evidence>
<dbReference type="InterPro" id="IPR027843">
    <property type="entry name" value="DUF4440"/>
</dbReference>
<dbReference type="Proteomes" id="UP001206128">
    <property type="component" value="Unassembled WGS sequence"/>
</dbReference>
<dbReference type="Gene3D" id="3.10.450.50">
    <property type="match status" value="1"/>
</dbReference>
<protein>
    <recommendedName>
        <fullName evidence="1">DUF4440 domain-containing protein</fullName>
    </recommendedName>
</protein>
<comment type="caution">
    <text evidence="2">The sequence shown here is derived from an EMBL/GenBank/DDBJ whole genome shotgun (WGS) entry which is preliminary data.</text>
</comment>
<keyword evidence="3" id="KW-1185">Reference proteome</keyword>
<evidence type="ECO:0000259" key="1">
    <source>
        <dbReference type="Pfam" id="PF14534"/>
    </source>
</evidence>
<proteinExistence type="predicted"/>
<gene>
    <name evidence="2" type="ORF">LX83_003373</name>
</gene>
<dbReference type="Pfam" id="PF14534">
    <property type="entry name" value="DUF4440"/>
    <property type="match status" value="1"/>
</dbReference>
<dbReference type="SUPFAM" id="SSF54427">
    <property type="entry name" value="NTF2-like"/>
    <property type="match status" value="1"/>
</dbReference>
<dbReference type="EMBL" id="JAMTCK010000007">
    <property type="protein sequence ID" value="MCP2166505.1"/>
    <property type="molecule type" value="Genomic_DNA"/>
</dbReference>
<evidence type="ECO:0000313" key="3">
    <source>
        <dbReference type="Proteomes" id="UP001206128"/>
    </source>
</evidence>
<accession>A0AAE3KGR9</accession>
<name>A0AAE3KGR9_9PSEU</name>
<dbReference type="InterPro" id="IPR032710">
    <property type="entry name" value="NTF2-like_dom_sf"/>
</dbReference>
<dbReference type="RefSeq" id="WP_253772437.1">
    <property type="nucleotide sequence ID" value="NZ_JAMTCK010000007.1"/>
</dbReference>
<sequence length="144" mass="15343">MTSTLAGPADRDALLDTDRRFFAALTAADHDQLDRILAEDFLIVAVDSGAVATRADLLALVRSGEVAFPEVRSFPEEAVVRRVGEVGVVVGRTAMEFTGPAGAAFHAGSRYTHVFTRSADDTASGWRLLSAQGTQIRTGDQPQP</sequence>
<reference evidence="2" key="1">
    <citation type="submission" date="2022-06" db="EMBL/GenBank/DDBJ databases">
        <title>Genomic Encyclopedia of Archaeal and Bacterial Type Strains, Phase II (KMG-II): from individual species to whole genera.</title>
        <authorList>
            <person name="Goeker M."/>
        </authorList>
    </citation>
    <scope>NUCLEOTIDE SEQUENCE</scope>
    <source>
        <strain evidence="2">DSM 43935</strain>
    </source>
</reference>